<keyword evidence="5" id="KW-1185">Reference proteome</keyword>
<comment type="similarity">
    <text evidence="1">Belongs to the carbon-nitrogen hydrolase superfamily. Nitrilase family.</text>
</comment>
<dbReference type="SUPFAM" id="SSF56317">
    <property type="entry name" value="Carbon-nitrogen hydrolase"/>
    <property type="match status" value="1"/>
</dbReference>
<name>A0A9W6J3Y9_9HYPH</name>
<dbReference type="PROSITE" id="PS50263">
    <property type="entry name" value="CN_HYDROLASE"/>
    <property type="match status" value="1"/>
</dbReference>
<dbReference type="PROSITE" id="PS00921">
    <property type="entry name" value="NITRIL_CHT_2"/>
    <property type="match status" value="1"/>
</dbReference>
<reference evidence="4" key="2">
    <citation type="submission" date="2023-01" db="EMBL/GenBank/DDBJ databases">
        <authorList>
            <person name="Sun Q."/>
            <person name="Evtushenko L."/>
        </authorList>
    </citation>
    <scope>NUCLEOTIDE SEQUENCE</scope>
    <source>
        <strain evidence="4">VKM B-2347</strain>
    </source>
</reference>
<evidence type="ECO:0000256" key="1">
    <source>
        <dbReference type="ARBA" id="ARBA00008129"/>
    </source>
</evidence>
<organism evidence="4 5">
    <name type="scientific">Hansschlegelia plantiphila</name>
    <dbReference type="NCBI Taxonomy" id="374655"/>
    <lineage>
        <taxon>Bacteria</taxon>
        <taxon>Pseudomonadati</taxon>
        <taxon>Pseudomonadota</taxon>
        <taxon>Alphaproteobacteria</taxon>
        <taxon>Hyphomicrobiales</taxon>
        <taxon>Methylopilaceae</taxon>
        <taxon>Hansschlegelia</taxon>
    </lineage>
</organism>
<dbReference type="InterPro" id="IPR036526">
    <property type="entry name" value="C-N_Hydrolase_sf"/>
</dbReference>
<evidence type="ECO:0000313" key="4">
    <source>
        <dbReference type="EMBL" id="GLK68929.1"/>
    </source>
</evidence>
<gene>
    <name evidence="4" type="ORF">GCM10008179_25670</name>
</gene>
<dbReference type="InterPro" id="IPR000132">
    <property type="entry name" value="Nitrilase/CN_hydratase_CS"/>
</dbReference>
<reference evidence="4" key="1">
    <citation type="journal article" date="2014" name="Int. J. Syst. Evol. Microbiol.">
        <title>Complete genome sequence of Corynebacterium casei LMG S-19264T (=DSM 44701T), isolated from a smear-ripened cheese.</title>
        <authorList>
            <consortium name="US DOE Joint Genome Institute (JGI-PGF)"/>
            <person name="Walter F."/>
            <person name="Albersmeier A."/>
            <person name="Kalinowski J."/>
            <person name="Ruckert C."/>
        </authorList>
    </citation>
    <scope>NUCLEOTIDE SEQUENCE</scope>
    <source>
        <strain evidence="4">VKM B-2347</strain>
    </source>
</reference>
<dbReference type="InterPro" id="IPR044149">
    <property type="entry name" value="Nitrilases_CHs"/>
</dbReference>
<dbReference type="GO" id="GO:0000257">
    <property type="term" value="F:nitrilase activity"/>
    <property type="evidence" value="ECO:0007669"/>
    <property type="project" value="UniProtKB-ARBA"/>
</dbReference>
<dbReference type="EMBL" id="BSFI01000008">
    <property type="protein sequence ID" value="GLK68929.1"/>
    <property type="molecule type" value="Genomic_DNA"/>
</dbReference>
<evidence type="ECO:0000313" key="5">
    <source>
        <dbReference type="Proteomes" id="UP001143372"/>
    </source>
</evidence>
<evidence type="ECO:0000256" key="2">
    <source>
        <dbReference type="SAM" id="MobiDB-lite"/>
    </source>
</evidence>
<feature type="compositionally biased region" description="Basic and acidic residues" evidence="2">
    <location>
        <begin position="325"/>
        <end position="344"/>
    </location>
</feature>
<accession>A0A9W6J3Y9</accession>
<comment type="caution">
    <text evidence="4">The sequence shown here is derived from an EMBL/GenBank/DDBJ whole genome shotgun (WGS) entry which is preliminary data.</text>
</comment>
<dbReference type="PANTHER" id="PTHR46044">
    <property type="entry name" value="NITRILASE"/>
    <property type="match status" value="1"/>
</dbReference>
<dbReference type="CDD" id="cd07564">
    <property type="entry name" value="nitrilases_CHs"/>
    <property type="match status" value="1"/>
</dbReference>
<dbReference type="AlphaFoldDB" id="A0A9W6J3Y9"/>
<evidence type="ECO:0000259" key="3">
    <source>
        <dbReference type="PROSITE" id="PS50263"/>
    </source>
</evidence>
<feature type="region of interest" description="Disordered" evidence="2">
    <location>
        <begin position="321"/>
        <end position="344"/>
    </location>
</feature>
<dbReference type="GO" id="GO:0051410">
    <property type="term" value="P:detoxification of nitrogen compound"/>
    <property type="evidence" value="ECO:0007669"/>
    <property type="project" value="TreeGrafter"/>
</dbReference>
<dbReference type="RefSeq" id="WP_271169143.1">
    <property type="nucleotide sequence ID" value="NZ_BSFI01000008.1"/>
</dbReference>
<dbReference type="InterPro" id="IPR003010">
    <property type="entry name" value="C-N_Hydrolase"/>
</dbReference>
<dbReference type="Proteomes" id="UP001143372">
    <property type="component" value="Unassembled WGS sequence"/>
</dbReference>
<dbReference type="Pfam" id="PF00795">
    <property type="entry name" value="CN_hydrolase"/>
    <property type="match status" value="1"/>
</dbReference>
<dbReference type="PANTHER" id="PTHR46044:SF1">
    <property type="entry name" value="CN HYDROLASE DOMAIN-CONTAINING PROTEIN"/>
    <property type="match status" value="1"/>
</dbReference>
<dbReference type="GO" id="GO:0018822">
    <property type="term" value="F:nitrile hydratase activity"/>
    <property type="evidence" value="ECO:0007669"/>
    <property type="project" value="TreeGrafter"/>
</dbReference>
<dbReference type="Gene3D" id="3.60.110.10">
    <property type="entry name" value="Carbon-nitrogen hydrolase"/>
    <property type="match status" value="1"/>
</dbReference>
<protein>
    <submittedName>
        <fullName evidence="4">Nitrilase</fullName>
    </submittedName>
</protein>
<proteinExistence type="inferred from homology"/>
<sequence>MKSIKAAAVQAAPVFMDLEASIDKAGRLIEEAASAGAELVAFPETWLPGFPWFIYLGTPAYALGFFARYHDNSLAVDSPQMKRLQAIVRKAGVTVVMGFSERDHGSRYMAQAIIGPDGELLLTRRKLKPTHIERTVFGEGDGSDLVVVDAPFGRLGALNCWEHVQPLVKMAMYAQHEEVHVAAWPSLSIYRDIAYALGPEVNNGASMIYAVEGGSFVLAPCAVISQEMFDMLCDTPEKARLLNPRTGGPGGGFTAIYGPDGRELCERLPEDQEGVLYADLDRDMVTLAKAVADPVGHYARGDALRLVINRTKRQAVTEVFAPSAKPDESEAAPPEKLRLVDGVS</sequence>
<feature type="domain" description="CN hydrolase" evidence="3">
    <location>
        <begin position="4"/>
        <end position="282"/>
    </location>
</feature>